<feature type="signal peptide" evidence="1">
    <location>
        <begin position="1"/>
        <end position="24"/>
    </location>
</feature>
<sequence length="529" mass="56319">MKCNSTLRNLFALTIALTSTVVAAGQRTLVDNGGYTSYNLAAGDSLIIRSGVYQGYIGQFDNGAKITVAAGASFQPSGVNNPRGALKNLGTVRFNNWFGTNGGFSVENYGNMTFAQGMQLNEGPQLWTNYYGATLRFESGVAINASTVVNRGTLYSGGAVQLNSNATLTNNNRLEIAGDLAVNGSTLNNAGKFKSQGIAFNSGAVLNNSCGLAIDGPITNSSSLYNNGLLWSTTARGASNSRISNWGTLTNSSTGVVKSVDFVNSGTMAGTGDWYFTGVTENSGTVGINGGGTDKMNIFDATRTSTSRIFDIQNGNVNSSAKWTNLAAPDTTRTQSTCAAEARTTVLPVKWDFFTASLTDNTPVLTWASEQTSGTIFNIQRSYDAANFTTIGTINSIEGVKNYRFEDKQVNTNNRSVYYRIRAVETTNEVSISETRSLSLANKTAMSVQASPNPFTSQLNISYNSTVREKISIRIVSMNGAVMASKAVNVTTGYNNIAITEAASLTKGMYLVQLISENTVIASERVVKQ</sequence>
<feature type="chain" id="PRO_5046545654" evidence="1">
    <location>
        <begin position="25"/>
        <end position="529"/>
    </location>
</feature>
<dbReference type="RefSeq" id="WP_237876159.1">
    <property type="nucleotide sequence ID" value="NZ_JAKLTR010000021.1"/>
</dbReference>
<evidence type="ECO:0000259" key="2">
    <source>
        <dbReference type="Pfam" id="PF18962"/>
    </source>
</evidence>
<dbReference type="InterPro" id="IPR013783">
    <property type="entry name" value="Ig-like_fold"/>
</dbReference>
<organism evidence="3 4">
    <name type="scientific">Terrimonas ginsenosidimutans</name>
    <dbReference type="NCBI Taxonomy" id="2908004"/>
    <lineage>
        <taxon>Bacteria</taxon>
        <taxon>Pseudomonadati</taxon>
        <taxon>Bacteroidota</taxon>
        <taxon>Chitinophagia</taxon>
        <taxon>Chitinophagales</taxon>
        <taxon>Chitinophagaceae</taxon>
        <taxon>Terrimonas</taxon>
    </lineage>
</organism>
<accession>A0ABS9KYM5</accession>
<evidence type="ECO:0000313" key="4">
    <source>
        <dbReference type="Proteomes" id="UP001165367"/>
    </source>
</evidence>
<reference evidence="3" key="1">
    <citation type="submission" date="2022-01" db="EMBL/GenBank/DDBJ databases">
        <authorList>
            <person name="Jo J.-H."/>
            <person name="Im W.-T."/>
        </authorList>
    </citation>
    <scope>NUCLEOTIDE SEQUENCE</scope>
    <source>
        <strain evidence="3">NA20</strain>
    </source>
</reference>
<proteinExistence type="predicted"/>
<keyword evidence="1" id="KW-0732">Signal</keyword>
<dbReference type="InterPro" id="IPR026444">
    <property type="entry name" value="Secre_tail"/>
</dbReference>
<dbReference type="NCBIfam" id="TIGR04183">
    <property type="entry name" value="Por_Secre_tail"/>
    <property type="match status" value="1"/>
</dbReference>
<dbReference type="Proteomes" id="UP001165367">
    <property type="component" value="Unassembled WGS sequence"/>
</dbReference>
<evidence type="ECO:0000256" key="1">
    <source>
        <dbReference type="SAM" id="SignalP"/>
    </source>
</evidence>
<feature type="domain" description="Secretion system C-terminal sorting" evidence="2">
    <location>
        <begin position="452"/>
        <end position="523"/>
    </location>
</feature>
<evidence type="ECO:0000313" key="3">
    <source>
        <dbReference type="EMBL" id="MCG2617415.1"/>
    </source>
</evidence>
<keyword evidence="4" id="KW-1185">Reference proteome</keyword>
<gene>
    <name evidence="3" type="ORF">LZZ85_24165</name>
</gene>
<dbReference type="EMBL" id="JAKLTR010000021">
    <property type="protein sequence ID" value="MCG2617415.1"/>
    <property type="molecule type" value="Genomic_DNA"/>
</dbReference>
<dbReference type="Gene3D" id="2.60.40.10">
    <property type="entry name" value="Immunoglobulins"/>
    <property type="match status" value="1"/>
</dbReference>
<protein>
    <submittedName>
        <fullName evidence="3">T9SS type A sorting domain-containing protein</fullName>
    </submittedName>
</protein>
<comment type="caution">
    <text evidence="3">The sequence shown here is derived from an EMBL/GenBank/DDBJ whole genome shotgun (WGS) entry which is preliminary data.</text>
</comment>
<dbReference type="Pfam" id="PF18962">
    <property type="entry name" value="Por_Secre_tail"/>
    <property type="match status" value="1"/>
</dbReference>
<name>A0ABS9KYM5_9BACT</name>